<dbReference type="Proteomes" id="UP000253941">
    <property type="component" value="Unassembled WGS sequence"/>
</dbReference>
<dbReference type="EMBL" id="QPMH01000003">
    <property type="protein sequence ID" value="RDD63200.1"/>
    <property type="molecule type" value="Genomic_DNA"/>
</dbReference>
<keyword evidence="1" id="KW-0472">Membrane</keyword>
<keyword evidence="1" id="KW-0812">Transmembrane</keyword>
<keyword evidence="1" id="KW-1133">Transmembrane helix</keyword>
<accession>A0A369TD36</accession>
<dbReference type="AlphaFoldDB" id="A0A369TD36"/>
<keyword evidence="3" id="KW-1185">Reference proteome</keyword>
<proteinExistence type="predicted"/>
<feature type="transmembrane region" description="Helical" evidence="1">
    <location>
        <begin position="6"/>
        <end position="29"/>
    </location>
</feature>
<evidence type="ECO:0000313" key="3">
    <source>
        <dbReference type="Proteomes" id="UP000253941"/>
    </source>
</evidence>
<evidence type="ECO:0000313" key="2">
    <source>
        <dbReference type="EMBL" id="RDD63200.1"/>
    </source>
</evidence>
<reference evidence="2 3" key="1">
    <citation type="submission" date="2018-07" db="EMBL/GenBank/DDBJ databases">
        <title>Venubactetium sediminum gen. nov., sp. nov., isolated from a marine solar saltern.</title>
        <authorList>
            <person name="Wang S."/>
        </authorList>
    </citation>
    <scope>NUCLEOTIDE SEQUENCE [LARGE SCALE GENOMIC DNA]</scope>
    <source>
        <strain evidence="2 3">WD2A32</strain>
    </source>
</reference>
<sequence>MGRLDLIAVSLTVLGVTLALMAFGSFFVVRSAAMYAAQEEARDRITNILPDLISPQVLAKALEKNPHLLQSAVRSAMHNMVFDPTISEQDALDIAESFNGEE</sequence>
<organism evidence="2 3">
    <name type="scientific">Ferruginivarius sediminum</name>
    <dbReference type="NCBI Taxonomy" id="2661937"/>
    <lineage>
        <taxon>Bacteria</taxon>
        <taxon>Pseudomonadati</taxon>
        <taxon>Pseudomonadota</taxon>
        <taxon>Alphaproteobacteria</taxon>
        <taxon>Rhodospirillales</taxon>
        <taxon>Rhodospirillaceae</taxon>
        <taxon>Ferruginivarius</taxon>
    </lineage>
</organism>
<gene>
    <name evidence="2" type="ORF">DRB17_05395</name>
</gene>
<protein>
    <submittedName>
        <fullName evidence="2">Uncharacterized protein</fullName>
    </submittedName>
</protein>
<evidence type="ECO:0000256" key="1">
    <source>
        <dbReference type="SAM" id="Phobius"/>
    </source>
</evidence>
<name>A0A369TD36_9PROT</name>
<comment type="caution">
    <text evidence="2">The sequence shown here is derived from an EMBL/GenBank/DDBJ whole genome shotgun (WGS) entry which is preliminary data.</text>
</comment>